<dbReference type="GO" id="GO:0043138">
    <property type="term" value="F:3'-5' DNA helicase activity"/>
    <property type="evidence" value="ECO:0007669"/>
    <property type="project" value="UniProtKB-EC"/>
</dbReference>
<dbReference type="GO" id="GO:0005524">
    <property type="term" value="F:ATP binding"/>
    <property type="evidence" value="ECO:0007669"/>
    <property type="project" value="UniProtKB-KW"/>
</dbReference>
<dbReference type="NCBIfam" id="TIGR00614">
    <property type="entry name" value="recQ_fam"/>
    <property type="match status" value="1"/>
</dbReference>
<evidence type="ECO:0000259" key="19">
    <source>
        <dbReference type="PROSITE" id="PS51192"/>
    </source>
</evidence>
<dbReference type="InterPro" id="IPR001650">
    <property type="entry name" value="Helicase_C-like"/>
</dbReference>
<evidence type="ECO:0000256" key="10">
    <source>
        <dbReference type="ARBA" id="ARBA00022840"/>
    </source>
</evidence>
<dbReference type="InterPro" id="IPR010997">
    <property type="entry name" value="HRDC-like_sf"/>
</dbReference>
<dbReference type="PROSITE" id="PS50967">
    <property type="entry name" value="HRDC"/>
    <property type="match status" value="1"/>
</dbReference>
<evidence type="ECO:0000313" key="22">
    <source>
        <dbReference type="Proteomes" id="UP000182975"/>
    </source>
</evidence>
<evidence type="ECO:0000259" key="20">
    <source>
        <dbReference type="PROSITE" id="PS51194"/>
    </source>
</evidence>
<evidence type="ECO:0000256" key="7">
    <source>
        <dbReference type="ARBA" id="ARBA00022801"/>
    </source>
</evidence>
<dbReference type="NCBIfam" id="TIGR01389">
    <property type="entry name" value="recQ"/>
    <property type="match status" value="1"/>
</dbReference>
<reference evidence="22" key="1">
    <citation type="submission" date="2016-10" db="EMBL/GenBank/DDBJ databases">
        <authorList>
            <person name="Varghese N."/>
        </authorList>
    </citation>
    <scope>NUCLEOTIDE SEQUENCE [LARGE SCALE GENOMIC DNA]</scope>
    <source>
        <strain evidence="22">DSM 21843</strain>
    </source>
</reference>
<keyword evidence="12" id="KW-0233">DNA recombination</keyword>
<dbReference type="GO" id="GO:0046872">
    <property type="term" value="F:metal ion binding"/>
    <property type="evidence" value="ECO:0007669"/>
    <property type="project" value="UniProtKB-KW"/>
</dbReference>
<keyword evidence="13" id="KW-0234">DNA repair</keyword>
<keyword evidence="10" id="KW-0067">ATP-binding</keyword>
<dbReference type="InterPro" id="IPR032284">
    <property type="entry name" value="RecQ_Zn-bd"/>
</dbReference>
<keyword evidence="22" id="KW-1185">Reference proteome</keyword>
<dbReference type="SUPFAM" id="SSF46785">
    <property type="entry name" value="Winged helix' DNA-binding domain"/>
    <property type="match status" value="1"/>
</dbReference>
<dbReference type="SMART" id="SM00956">
    <property type="entry name" value="RQC"/>
    <property type="match status" value="1"/>
</dbReference>
<dbReference type="GO" id="GO:0009378">
    <property type="term" value="F:four-way junction helicase activity"/>
    <property type="evidence" value="ECO:0007669"/>
    <property type="project" value="TreeGrafter"/>
</dbReference>
<dbReference type="InterPro" id="IPR027417">
    <property type="entry name" value="P-loop_NTPase"/>
</dbReference>
<evidence type="ECO:0000256" key="14">
    <source>
        <dbReference type="ARBA" id="ARBA00023235"/>
    </source>
</evidence>
<evidence type="ECO:0000256" key="12">
    <source>
        <dbReference type="ARBA" id="ARBA00023172"/>
    </source>
</evidence>
<dbReference type="SUPFAM" id="SSF47819">
    <property type="entry name" value="HRDC-like"/>
    <property type="match status" value="1"/>
</dbReference>
<evidence type="ECO:0000256" key="8">
    <source>
        <dbReference type="ARBA" id="ARBA00022806"/>
    </source>
</evidence>
<keyword evidence="8 21" id="KW-0347">Helicase</keyword>
<evidence type="ECO:0000256" key="13">
    <source>
        <dbReference type="ARBA" id="ARBA00023204"/>
    </source>
</evidence>
<keyword evidence="11" id="KW-0238">DNA-binding</keyword>
<dbReference type="Pfam" id="PF00570">
    <property type="entry name" value="HRDC"/>
    <property type="match status" value="1"/>
</dbReference>
<evidence type="ECO:0000256" key="2">
    <source>
        <dbReference type="ARBA" id="ARBA00001947"/>
    </source>
</evidence>
<dbReference type="SMART" id="SM00487">
    <property type="entry name" value="DEXDc"/>
    <property type="match status" value="1"/>
</dbReference>
<proteinExistence type="inferred from homology"/>
<dbReference type="FunFam" id="3.40.50.300:FF:000296">
    <property type="entry name" value="ATP-dependent DNA helicase RecQ"/>
    <property type="match status" value="1"/>
</dbReference>
<keyword evidence="6" id="KW-0227">DNA damage</keyword>
<dbReference type="PATRIC" id="fig|79604.3.peg.370"/>
<dbReference type="GO" id="GO:0006281">
    <property type="term" value="P:DNA repair"/>
    <property type="evidence" value="ECO:0007669"/>
    <property type="project" value="UniProtKB-KW"/>
</dbReference>
<comment type="cofactor">
    <cofactor evidence="1">
        <name>Mg(2+)</name>
        <dbReference type="ChEBI" id="CHEBI:18420"/>
    </cofactor>
</comment>
<dbReference type="InterPro" id="IPR036388">
    <property type="entry name" value="WH-like_DNA-bd_sf"/>
</dbReference>
<feature type="domain" description="Helicase C-terminal" evidence="20">
    <location>
        <begin position="226"/>
        <end position="374"/>
    </location>
</feature>
<dbReference type="InterPro" id="IPR006293">
    <property type="entry name" value="DNA_helicase_ATP-dep_RecQ_bac"/>
</dbReference>
<dbReference type="InterPro" id="IPR014001">
    <property type="entry name" value="Helicase_ATP-bd"/>
</dbReference>
<organism evidence="21 22">
    <name type="scientific">Denitrobacterium detoxificans</name>
    <dbReference type="NCBI Taxonomy" id="79604"/>
    <lineage>
        <taxon>Bacteria</taxon>
        <taxon>Bacillati</taxon>
        <taxon>Actinomycetota</taxon>
        <taxon>Coriobacteriia</taxon>
        <taxon>Eggerthellales</taxon>
        <taxon>Eggerthellaceae</taxon>
        <taxon>Denitrobacterium</taxon>
    </lineage>
</organism>
<dbReference type="Pfam" id="PF09382">
    <property type="entry name" value="RQC"/>
    <property type="match status" value="1"/>
</dbReference>
<dbReference type="GO" id="GO:0043590">
    <property type="term" value="C:bacterial nucleoid"/>
    <property type="evidence" value="ECO:0007669"/>
    <property type="project" value="TreeGrafter"/>
</dbReference>
<dbReference type="SMART" id="SM00341">
    <property type="entry name" value="HRDC"/>
    <property type="match status" value="1"/>
</dbReference>
<dbReference type="GO" id="GO:0003677">
    <property type="term" value="F:DNA binding"/>
    <property type="evidence" value="ECO:0007669"/>
    <property type="project" value="UniProtKB-KW"/>
</dbReference>
<dbReference type="GO" id="GO:0005737">
    <property type="term" value="C:cytoplasm"/>
    <property type="evidence" value="ECO:0007669"/>
    <property type="project" value="TreeGrafter"/>
</dbReference>
<dbReference type="InterPro" id="IPR044876">
    <property type="entry name" value="HRDC_dom_sf"/>
</dbReference>
<dbReference type="InterPro" id="IPR018982">
    <property type="entry name" value="RQC_domain"/>
</dbReference>
<dbReference type="PANTHER" id="PTHR13710:SF105">
    <property type="entry name" value="ATP-DEPENDENT DNA HELICASE Q1"/>
    <property type="match status" value="1"/>
</dbReference>
<dbReference type="Gene3D" id="3.40.50.300">
    <property type="entry name" value="P-loop containing nucleotide triphosphate hydrolases"/>
    <property type="match status" value="2"/>
</dbReference>
<feature type="compositionally biased region" description="Basic and acidic residues" evidence="17">
    <location>
        <begin position="532"/>
        <end position="549"/>
    </location>
</feature>
<protein>
    <recommendedName>
        <fullName evidence="16">DNA helicase RecQ</fullName>
        <ecNumber evidence="16">5.6.2.4</ecNumber>
    </recommendedName>
</protein>
<dbReference type="KEGG" id="ddt:AAY81_01815"/>
<dbReference type="PANTHER" id="PTHR13710">
    <property type="entry name" value="DNA HELICASE RECQ FAMILY MEMBER"/>
    <property type="match status" value="1"/>
</dbReference>
<dbReference type="CDD" id="cd17920">
    <property type="entry name" value="DEXHc_RecQ"/>
    <property type="match status" value="1"/>
</dbReference>
<evidence type="ECO:0000256" key="4">
    <source>
        <dbReference type="ARBA" id="ARBA00022723"/>
    </source>
</evidence>
<dbReference type="EC" id="5.6.2.4" evidence="16"/>
<keyword evidence="9" id="KW-0862">Zinc</keyword>
<dbReference type="GO" id="GO:0009432">
    <property type="term" value="P:SOS response"/>
    <property type="evidence" value="ECO:0007669"/>
    <property type="project" value="UniProtKB-UniRule"/>
</dbReference>
<dbReference type="SUPFAM" id="SSF52540">
    <property type="entry name" value="P-loop containing nucleoside triphosphate hydrolases"/>
    <property type="match status" value="1"/>
</dbReference>
<gene>
    <name evidence="21" type="ORF">SAMN02910314_01505</name>
</gene>
<dbReference type="AlphaFoldDB" id="A0A172RWJ4"/>
<comment type="similarity">
    <text evidence="3">Belongs to the helicase family. RecQ subfamily.</text>
</comment>
<dbReference type="InterPro" id="IPR011545">
    <property type="entry name" value="DEAD/DEAH_box_helicase_dom"/>
</dbReference>
<dbReference type="STRING" id="79604.AAY81_01815"/>
<name>A0A172RWJ4_9ACTN</name>
<evidence type="ECO:0000256" key="15">
    <source>
        <dbReference type="ARBA" id="ARBA00034617"/>
    </source>
</evidence>
<dbReference type="CDD" id="cd18794">
    <property type="entry name" value="SF2_C_RecQ"/>
    <property type="match status" value="1"/>
</dbReference>
<keyword evidence="5" id="KW-0547">Nucleotide-binding</keyword>
<dbReference type="Pfam" id="PF00271">
    <property type="entry name" value="Helicase_C"/>
    <property type="match status" value="1"/>
</dbReference>
<dbReference type="InterPro" id="IPR004589">
    <property type="entry name" value="DNA_helicase_ATP-dep_RecQ"/>
</dbReference>
<evidence type="ECO:0000256" key="6">
    <source>
        <dbReference type="ARBA" id="ARBA00022763"/>
    </source>
</evidence>
<dbReference type="GO" id="GO:0006260">
    <property type="term" value="P:DNA replication"/>
    <property type="evidence" value="ECO:0007669"/>
    <property type="project" value="InterPro"/>
</dbReference>
<keyword evidence="7" id="KW-0378">Hydrolase</keyword>
<dbReference type="Gene3D" id="1.10.10.10">
    <property type="entry name" value="Winged helix-like DNA-binding domain superfamily/Winged helix DNA-binding domain"/>
    <property type="match status" value="1"/>
</dbReference>
<dbReference type="OrthoDB" id="9760034at2"/>
<dbReference type="GO" id="GO:0016787">
    <property type="term" value="F:hydrolase activity"/>
    <property type="evidence" value="ECO:0007669"/>
    <property type="project" value="UniProtKB-KW"/>
</dbReference>
<dbReference type="EMBL" id="FOEC01000010">
    <property type="protein sequence ID" value="SEO88959.1"/>
    <property type="molecule type" value="Genomic_DNA"/>
</dbReference>
<dbReference type="InterPro" id="IPR002121">
    <property type="entry name" value="HRDC_dom"/>
</dbReference>
<evidence type="ECO:0000313" key="21">
    <source>
        <dbReference type="EMBL" id="SEO88959.1"/>
    </source>
</evidence>
<evidence type="ECO:0000256" key="16">
    <source>
        <dbReference type="NCBIfam" id="TIGR01389"/>
    </source>
</evidence>
<dbReference type="GO" id="GO:0030894">
    <property type="term" value="C:replisome"/>
    <property type="evidence" value="ECO:0007669"/>
    <property type="project" value="TreeGrafter"/>
</dbReference>
<accession>A0A172RWJ4</accession>
<dbReference type="PROSITE" id="PS51192">
    <property type="entry name" value="HELICASE_ATP_BIND_1"/>
    <property type="match status" value="1"/>
</dbReference>
<feature type="domain" description="Helicase ATP-binding" evidence="19">
    <location>
        <begin position="31"/>
        <end position="200"/>
    </location>
</feature>
<dbReference type="Proteomes" id="UP000182975">
    <property type="component" value="Unassembled WGS sequence"/>
</dbReference>
<dbReference type="PROSITE" id="PS51194">
    <property type="entry name" value="HELICASE_CTER"/>
    <property type="match status" value="1"/>
</dbReference>
<evidence type="ECO:0000259" key="18">
    <source>
        <dbReference type="PROSITE" id="PS50967"/>
    </source>
</evidence>
<keyword evidence="4" id="KW-0479">Metal-binding</keyword>
<dbReference type="InterPro" id="IPR036390">
    <property type="entry name" value="WH_DNA-bd_sf"/>
</dbReference>
<feature type="domain" description="HRDC" evidence="18">
    <location>
        <begin position="564"/>
        <end position="639"/>
    </location>
</feature>
<evidence type="ECO:0000256" key="17">
    <source>
        <dbReference type="SAM" id="MobiDB-lite"/>
    </source>
</evidence>
<dbReference type="SMART" id="SM00490">
    <property type="entry name" value="HELICc"/>
    <property type="match status" value="1"/>
</dbReference>
<comment type="catalytic activity">
    <reaction evidence="15">
        <text>Couples ATP hydrolysis with the unwinding of duplex DNA by translocating in the 3'-5' direction.</text>
        <dbReference type="EC" id="5.6.2.4"/>
    </reaction>
</comment>
<sequence>MPANQQGITPEAALKRHFGYDAFRPNQAEIVHAIMAGRDVLAVMPTGAGKSVCYQVPAVCLGGYALVVSPLISLMKDQVNSLEQAGIAAAFVNSSISPLAQRDTLKAVEAGLVRLLYIAPERLSRDDFRAFCAQCPPALVAIDEAHCISQWGQDFRPDYQHISSFVEELPTRPVVAAFTATATRQVRDDIRESLQLRDPLQITASFDRPNLHFSVKRPTGSSGPKSKDGMLRKIVEEHEGQVGIVYCMSRKAVEEVCDTLNSWGYSATRYHAGLGDRERRANQEAFVYDRAQIMVATNAFGMGIDKSNVNFIVHYNISLDLESYYQEAGRAGRDGEPADCILLYAPKDVRTAEFLINAGYGEQPGIDGPTRAELLKRAKRRLKMMTFYATTQDCLRKFILNYFDEEAPGYCGSCGNCETQFEERDVTVEAQKIISCVYRLQQRNRTVGKSTIVDILRGSKAQKMTLGGFDTLSTYGIMRDEGTRHIRFILDALVERGILAQVDIRDGQFQVVQATPQSAEFLRSHQRFSLKVPKENDLDRDRKRMREGRPGPVGTPRNRGYAESPANPELFRKLKELRADIAAEAGIPAYVVFSNHTLHDMCRRMPHDEAELLEVSGVGQVKADRYGADFLEVINAARE</sequence>
<evidence type="ECO:0000256" key="5">
    <source>
        <dbReference type="ARBA" id="ARBA00022741"/>
    </source>
</evidence>
<evidence type="ECO:0000256" key="1">
    <source>
        <dbReference type="ARBA" id="ARBA00001946"/>
    </source>
</evidence>
<evidence type="ECO:0000256" key="3">
    <source>
        <dbReference type="ARBA" id="ARBA00005446"/>
    </source>
</evidence>
<evidence type="ECO:0000256" key="9">
    <source>
        <dbReference type="ARBA" id="ARBA00022833"/>
    </source>
</evidence>
<keyword evidence="14" id="KW-0413">Isomerase</keyword>
<evidence type="ECO:0000256" key="11">
    <source>
        <dbReference type="ARBA" id="ARBA00023125"/>
    </source>
</evidence>
<dbReference type="RefSeq" id="WP_066660671.1">
    <property type="nucleotide sequence ID" value="NZ_CP011402.1"/>
</dbReference>
<dbReference type="Pfam" id="PF00270">
    <property type="entry name" value="DEAD"/>
    <property type="match status" value="1"/>
</dbReference>
<dbReference type="GO" id="GO:0006310">
    <property type="term" value="P:DNA recombination"/>
    <property type="evidence" value="ECO:0007669"/>
    <property type="project" value="UniProtKB-UniRule"/>
</dbReference>
<feature type="region of interest" description="Disordered" evidence="17">
    <location>
        <begin position="532"/>
        <end position="566"/>
    </location>
</feature>
<dbReference type="Gene3D" id="1.10.150.80">
    <property type="entry name" value="HRDC domain"/>
    <property type="match status" value="1"/>
</dbReference>
<dbReference type="Pfam" id="PF16124">
    <property type="entry name" value="RecQ_Zn_bind"/>
    <property type="match status" value="1"/>
</dbReference>
<comment type="cofactor">
    <cofactor evidence="2">
        <name>Zn(2+)</name>
        <dbReference type="ChEBI" id="CHEBI:29105"/>
    </cofactor>
</comment>